<evidence type="ECO:0000313" key="3">
    <source>
        <dbReference type="Proteomes" id="UP000266693"/>
    </source>
</evidence>
<protein>
    <submittedName>
        <fullName evidence="2">Uncharacterized protein</fullName>
    </submittedName>
</protein>
<gene>
    <name evidence="2" type="ORF">D1610_01715</name>
</gene>
<name>A0A396RS49_9SPHN</name>
<evidence type="ECO:0000256" key="1">
    <source>
        <dbReference type="SAM" id="MobiDB-lite"/>
    </source>
</evidence>
<keyword evidence="3" id="KW-1185">Reference proteome</keyword>
<evidence type="ECO:0000313" key="2">
    <source>
        <dbReference type="EMBL" id="RHW18886.1"/>
    </source>
</evidence>
<accession>A0A396RS49</accession>
<reference evidence="2 3" key="1">
    <citation type="submission" date="2018-08" db="EMBL/GenBank/DDBJ databases">
        <title>The multiple taxonomic identification of Sphingomonas gilva.</title>
        <authorList>
            <person name="Zhu D."/>
            <person name="Zheng S."/>
        </authorList>
    </citation>
    <scope>NUCLEOTIDE SEQUENCE [LARGE SCALE GENOMIC DNA]</scope>
    <source>
        <strain evidence="2 3">ZDH117</strain>
    </source>
</reference>
<dbReference type="Proteomes" id="UP000266693">
    <property type="component" value="Unassembled WGS sequence"/>
</dbReference>
<comment type="caution">
    <text evidence="2">The sequence shown here is derived from an EMBL/GenBank/DDBJ whole genome shotgun (WGS) entry which is preliminary data.</text>
</comment>
<dbReference type="EMBL" id="QWLV01000001">
    <property type="protein sequence ID" value="RHW18886.1"/>
    <property type="molecule type" value="Genomic_DNA"/>
</dbReference>
<organism evidence="2 3">
    <name type="scientific">Sphingomonas gilva</name>
    <dbReference type="NCBI Taxonomy" id="2305907"/>
    <lineage>
        <taxon>Bacteria</taxon>
        <taxon>Pseudomonadati</taxon>
        <taxon>Pseudomonadota</taxon>
        <taxon>Alphaproteobacteria</taxon>
        <taxon>Sphingomonadales</taxon>
        <taxon>Sphingomonadaceae</taxon>
        <taxon>Sphingomonas</taxon>
    </lineage>
</organism>
<sequence length="69" mass="7610">MQEDDHVDPQNPALKNSPKAASVEEKMAAPADNGVCYWNDKKYSDGATVCDAGRRHKCWSGKWVDIGNC</sequence>
<dbReference type="RefSeq" id="WP_118862393.1">
    <property type="nucleotide sequence ID" value="NZ_QWLV01000001.1"/>
</dbReference>
<dbReference type="AlphaFoldDB" id="A0A396RS49"/>
<feature type="region of interest" description="Disordered" evidence="1">
    <location>
        <begin position="1"/>
        <end position="25"/>
    </location>
</feature>
<dbReference type="OrthoDB" id="5784855at2"/>
<proteinExistence type="predicted"/>